<feature type="domain" description="General stress protein FMN-binding split barrel" evidence="1">
    <location>
        <begin position="8"/>
        <end position="154"/>
    </location>
</feature>
<keyword evidence="3" id="KW-1185">Reference proteome</keyword>
<dbReference type="PANTHER" id="PTHR34818">
    <property type="entry name" value="PROTEIN BLI-3"/>
    <property type="match status" value="1"/>
</dbReference>
<accession>A0A066UH05</accession>
<proteinExistence type="predicted"/>
<dbReference type="eggNOG" id="COG3871">
    <property type="taxonomic scope" value="Bacteria"/>
</dbReference>
<dbReference type="InterPro" id="IPR012349">
    <property type="entry name" value="Split_barrel_FMN-bd"/>
</dbReference>
<dbReference type="Proteomes" id="UP000035860">
    <property type="component" value="Unassembled WGS sequence"/>
</dbReference>
<dbReference type="AlphaFoldDB" id="A0A066UH05"/>
<evidence type="ECO:0000259" key="1">
    <source>
        <dbReference type="Pfam" id="PF16242"/>
    </source>
</evidence>
<dbReference type="InterPro" id="IPR052917">
    <property type="entry name" value="Stress-Dev_Protein"/>
</dbReference>
<evidence type="ECO:0000313" key="2">
    <source>
        <dbReference type="EMBL" id="KDN25142.1"/>
    </source>
</evidence>
<comment type="caution">
    <text evidence="2">The sequence shown here is derived from an EMBL/GenBank/DDBJ whole genome shotgun (WGS) entry which is preliminary data.</text>
</comment>
<dbReference type="RefSeq" id="WP_036364549.1">
    <property type="nucleotide sequence ID" value="NZ_AOMT01000022.1"/>
</dbReference>
<name>A0A066UH05_9GAMM</name>
<evidence type="ECO:0000313" key="3">
    <source>
        <dbReference type="Proteomes" id="UP000035860"/>
    </source>
</evidence>
<reference evidence="2 3" key="1">
    <citation type="journal article" date="2014" name="Genome Announc.">
        <title>Draft Genome Sequence of Moraxella bovoculi Strain 237T (ATCC BAA-1259T) Isolated from a Calf with Infectious Bovine Keratoconjunctivitis.</title>
        <authorList>
            <person name="Calcutt M.J."/>
            <person name="Foecking M.F."/>
            <person name="Martin N.T."/>
            <person name="Mhlanga-Mutangadura T."/>
            <person name="Reilly T.J."/>
        </authorList>
    </citation>
    <scope>NUCLEOTIDE SEQUENCE [LARGE SCALE GENOMIC DNA]</scope>
    <source>
        <strain evidence="2 3">237</strain>
    </source>
</reference>
<sequence>MTNQNRNEQLKTINDMVKDVKFAMLTTVTSEGHLHACPMTTSDFNLETKEIWFIGDARTETVKDIKNNPQVNLAYTSNNAKDYLSINGKAQLINDPAKLEELWSAVYNAFFENGKEDKNVQLIKVIPNGAQYWLSGNAIVNMFKMTAAAVGGGKIADSLGENSSIEF</sequence>
<gene>
    <name evidence="2" type="ORF">MBO_05014</name>
</gene>
<dbReference type="Pfam" id="PF16242">
    <property type="entry name" value="Pyrid_ox_like"/>
    <property type="match status" value="1"/>
</dbReference>
<dbReference type="PANTHER" id="PTHR34818:SF1">
    <property type="entry name" value="PROTEIN BLI-3"/>
    <property type="match status" value="1"/>
</dbReference>
<dbReference type="Gene3D" id="2.30.110.10">
    <property type="entry name" value="Electron Transport, Fmn-binding Protein, Chain A"/>
    <property type="match status" value="1"/>
</dbReference>
<protein>
    <submittedName>
        <fullName evidence="2">Pyridoxamine 5'-phosphate oxidase-like protein</fullName>
    </submittedName>
</protein>
<organism evidence="2 3">
    <name type="scientific">Moraxella bovoculi 237</name>
    <dbReference type="NCBI Taxonomy" id="743974"/>
    <lineage>
        <taxon>Bacteria</taxon>
        <taxon>Pseudomonadati</taxon>
        <taxon>Pseudomonadota</taxon>
        <taxon>Gammaproteobacteria</taxon>
        <taxon>Moraxellales</taxon>
        <taxon>Moraxellaceae</taxon>
        <taxon>Moraxella</taxon>
    </lineage>
</organism>
<dbReference type="OrthoDB" id="1432662at2"/>
<dbReference type="SUPFAM" id="SSF50475">
    <property type="entry name" value="FMN-binding split barrel"/>
    <property type="match status" value="1"/>
</dbReference>
<dbReference type="EMBL" id="AOMT01000022">
    <property type="protein sequence ID" value="KDN25142.1"/>
    <property type="molecule type" value="Genomic_DNA"/>
</dbReference>
<dbReference type="InterPro" id="IPR038725">
    <property type="entry name" value="YdaG_split_barrel_FMN-bd"/>
</dbReference>